<keyword evidence="8" id="KW-0175">Coiled coil</keyword>
<dbReference type="PANTHER" id="PTHR34982:SF1">
    <property type="entry name" value="FLAGELLAR ASSEMBLY PROTEIN FLIH"/>
    <property type="match status" value="1"/>
</dbReference>
<keyword evidence="4" id="KW-1005">Bacterial flagellum biogenesis</keyword>
<dbReference type="GO" id="GO:0005829">
    <property type="term" value="C:cytosol"/>
    <property type="evidence" value="ECO:0007669"/>
    <property type="project" value="TreeGrafter"/>
</dbReference>
<gene>
    <name evidence="10" type="primary">fliH</name>
    <name evidence="10" type="ORF">CHH61_04855</name>
</gene>
<keyword evidence="3" id="KW-0813">Transport</keyword>
<evidence type="ECO:0000256" key="3">
    <source>
        <dbReference type="ARBA" id="ARBA00022448"/>
    </source>
</evidence>
<dbReference type="InterPro" id="IPR018035">
    <property type="entry name" value="Flagellar_FliH/T3SS_HrpE"/>
</dbReference>
<comment type="caution">
    <text evidence="10">The sequence shown here is derived from an EMBL/GenBank/DDBJ whole genome shotgun (WGS) entry which is preliminary data.</text>
</comment>
<feature type="coiled-coil region" evidence="8">
    <location>
        <begin position="34"/>
        <end position="83"/>
    </location>
</feature>
<name>A0A268S3M2_SHOCL</name>
<dbReference type="EMBL" id="NPBS01000022">
    <property type="protein sequence ID" value="PAF27148.1"/>
    <property type="molecule type" value="Genomic_DNA"/>
</dbReference>
<dbReference type="Pfam" id="PF02108">
    <property type="entry name" value="FliH"/>
    <property type="match status" value="1"/>
</dbReference>
<dbReference type="AlphaFoldDB" id="A0A268S3M2"/>
<dbReference type="GO" id="GO:0015031">
    <property type="term" value="P:protein transport"/>
    <property type="evidence" value="ECO:0007669"/>
    <property type="project" value="UniProtKB-KW"/>
</dbReference>
<keyword evidence="6" id="KW-1006">Bacterial flagellum protein export</keyword>
<organism evidence="10 11">
    <name type="scientific">Shouchella clausii</name>
    <name type="common">Alkalihalobacillus clausii</name>
    <dbReference type="NCBI Taxonomy" id="79880"/>
    <lineage>
        <taxon>Bacteria</taxon>
        <taxon>Bacillati</taxon>
        <taxon>Bacillota</taxon>
        <taxon>Bacilli</taxon>
        <taxon>Bacillales</taxon>
        <taxon>Bacillaceae</taxon>
        <taxon>Shouchella</taxon>
    </lineage>
</organism>
<feature type="domain" description="Flagellar assembly protein FliH/Type III secretion system HrpE" evidence="9">
    <location>
        <begin position="120"/>
        <end position="245"/>
    </location>
</feature>
<dbReference type="NCBIfam" id="TIGR03825">
    <property type="entry name" value="FliH_bacil"/>
    <property type="match status" value="1"/>
</dbReference>
<evidence type="ECO:0000256" key="2">
    <source>
        <dbReference type="ARBA" id="ARBA00006602"/>
    </source>
</evidence>
<proteinExistence type="inferred from homology"/>
<keyword evidence="10" id="KW-0282">Flagellum</keyword>
<keyword evidence="10" id="KW-0969">Cilium</keyword>
<evidence type="ECO:0000256" key="8">
    <source>
        <dbReference type="SAM" id="Coils"/>
    </source>
</evidence>
<protein>
    <recommendedName>
        <fullName evidence="7">Flagellar assembly protein FliH</fullName>
    </recommendedName>
</protein>
<evidence type="ECO:0000256" key="4">
    <source>
        <dbReference type="ARBA" id="ARBA00022795"/>
    </source>
</evidence>
<dbReference type="InterPro" id="IPR051472">
    <property type="entry name" value="T3SS_Stator/FliH"/>
</dbReference>
<keyword evidence="5" id="KW-0653">Protein transport</keyword>
<comment type="similarity">
    <text evidence="2">Belongs to the FliH family.</text>
</comment>
<evidence type="ECO:0000256" key="7">
    <source>
        <dbReference type="NCBIfam" id="TIGR03825"/>
    </source>
</evidence>
<keyword evidence="10" id="KW-0966">Cell projection</keyword>
<evidence type="ECO:0000256" key="1">
    <source>
        <dbReference type="ARBA" id="ARBA00003041"/>
    </source>
</evidence>
<evidence type="ECO:0000259" key="9">
    <source>
        <dbReference type="Pfam" id="PF02108"/>
    </source>
</evidence>
<dbReference type="Proteomes" id="UP000216133">
    <property type="component" value="Unassembled WGS sequence"/>
</dbReference>
<evidence type="ECO:0000256" key="6">
    <source>
        <dbReference type="ARBA" id="ARBA00023225"/>
    </source>
</evidence>
<dbReference type="GO" id="GO:0044781">
    <property type="term" value="P:bacterial-type flagellum organization"/>
    <property type="evidence" value="ECO:0007669"/>
    <property type="project" value="UniProtKB-KW"/>
</dbReference>
<sequence>MEMTSLSNVIRSTKNVSIAREIGIKPLYQRARERETRQELAKEEEAQFEQLQEKAEAKAAQLIEEAQAQATAIEKKMESKQAELEQQWEKARLKAEQEGYDAGFTAGESQAKAIYESTIAEAKQVLEEAQAAAALKVDNEQPLLIELACAIAEKVIGVSIAEDPYLQNIVRAALSEVRDHAFVKLYVPPHWYKRLAACVDELQGAIPACEDFQLIPDGQLQDDHCFIVTNAGRMDASLPTQIEQLKKQLHEAARCGSFAKAH</sequence>
<dbReference type="InterPro" id="IPR022524">
    <property type="entry name" value="FliH_Bacilli"/>
</dbReference>
<accession>A0A268S3M2</accession>
<evidence type="ECO:0000256" key="5">
    <source>
        <dbReference type="ARBA" id="ARBA00022927"/>
    </source>
</evidence>
<evidence type="ECO:0000313" key="10">
    <source>
        <dbReference type="EMBL" id="PAF27148.1"/>
    </source>
</evidence>
<evidence type="ECO:0000313" key="11">
    <source>
        <dbReference type="Proteomes" id="UP000216133"/>
    </source>
</evidence>
<comment type="function">
    <text evidence="1">Needed for flagellar regrowth and assembly.</text>
</comment>
<reference evidence="10 11" key="1">
    <citation type="submission" date="2017-07" db="EMBL/GenBank/DDBJ databases">
        <title>Isolation and whole genome analysis of endospore-forming bacteria from heroin.</title>
        <authorList>
            <person name="Kalinowski J."/>
            <person name="Ahrens B."/>
            <person name="Al-Dilaimi A."/>
            <person name="Winkler A."/>
            <person name="Wibberg D."/>
            <person name="Schleenbecker U."/>
            <person name="Ruckert C."/>
            <person name="Wolfel R."/>
            <person name="Grass G."/>
        </authorList>
    </citation>
    <scope>NUCLEOTIDE SEQUENCE [LARGE SCALE GENOMIC DNA]</scope>
    <source>
        <strain evidence="10 11">7523-2</strain>
    </source>
</reference>
<dbReference type="PANTHER" id="PTHR34982">
    <property type="entry name" value="YOP PROTEINS TRANSLOCATION PROTEIN L"/>
    <property type="match status" value="1"/>
</dbReference>